<accession>A0A498ICA5</accession>
<name>A0A498ICA5_MALDO</name>
<organism evidence="2 3">
    <name type="scientific">Malus domestica</name>
    <name type="common">Apple</name>
    <name type="synonym">Pyrus malus</name>
    <dbReference type="NCBI Taxonomy" id="3750"/>
    <lineage>
        <taxon>Eukaryota</taxon>
        <taxon>Viridiplantae</taxon>
        <taxon>Streptophyta</taxon>
        <taxon>Embryophyta</taxon>
        <taxon>Tracheophyta</taxon>
        <taxon>Spermatophyta</taxon>
        <taxon>Magnoliopsida</taxon>
        <taxon>eudicotyledons</taxon>
        <taxon>Gunneridae</taxon>
        <taxon>Pentapetalae</taxon>
        <taxon>rosids</taxon>
        <taxon>fabids</taxon>
        <taxon>Rosales</taxon>
        <taxon>Rosaceae</taxon>
        <taxon>Amygdaloideae</taxon>
        <taxon>Maleae</taxon>
        <taxon>Malus</taxon>
    </lineage>
</organism>
<feature type="region of interest" description="Disordered" evidence="1">
    <location>
        <begin position="20"/>
        <end position="58"/>
    </location>
</feature>
<proteinExistence type="predicted"/>
<dbReference type="Proteomes" id="UP000290289">
    <property type="component" value="Chromosome 12"/>
</dbReference>
<dbReference type="EMBL" id="RDQH01000338">
    <property type="protein sequence ID" value="RXH80860.1"/>
    <property type="molecule type" value="Genomic_DNA"/>
</dbReference>
<feature type="compositionally biased region" description="Polar residues" evidence="1">
    <location>
        <begin position="20"/>
        <end position="35"/>
    </location>
</feature>
<protein>
    <submittedName>
        <fullName evidence="2">Uncharacterized protein</fullName>
    </submittedName>
</protein>
<dbReference type="STRING" id="3750.A0A498ICA5"/>
<feature type="compositionally biased region" description="Basic and acidic residues" evidence="1">
    <location>
        <begin position="89"/>
        <end position="106"/>
    </location>
</feature>
<gene>
    <name evidence="2" type="ORF">DVH24_004774</name>
</gene>
<evidence type="ECO:0000256" key="1">
    <source>
        <dbReference type="SAM" id="MobiDB-lite"/>
    </source>
</evidence>
<evidence type="ECO:0000313" key="3">
    <source>
        <dbReference type="Proteomes" id="UP000290289"/>
    </source>
</evidence>
<dbReference type="AlphaFoldDB" id="A0A498ICA5"/>
<reference evidence="2 3" key="1">
    <citation type="submission" date="2018-10" db="EMBL/GenBank/DDBJ databases">
        <title>A high-quality apple genome assembly.</title>
        <authorList>
            <person name="Hu J."/>
        </authorList>
    </citation>
    <scope>NUCLEOTIDE SEQUENCE [LARGE SCALE GENOMIC DNA]</scope>
    <source>
        <strain evidence="3">cv. HFTH1</strain>
        <tissue evidence="2">Young leaf</tissue>
    </source>
</reference>
<sequence length="138" mass="15773">MSDITDKISFFSLHHHHYSQSRSPSPITSAPSFYLQQHHHQFPYPQSPEQPRDPQFSPYLTKRLAPATDSALNDSLDWDEFNDSAAMQSKEELDSGSRRPIFEPDPFKPNPAIHLDTAPMDDTVLEIEEELDSGSRHL</sequence>
<feature type="region of interest" description="Disordered" evidence="1">
    <location>
        <begin position="83"/>
        <end position="116"/>
    </location>
</feature>
<comment type="caution">
    <text evidence="2">The sequence shown here is derived from an EMBL/GenBank/DDBJ whole genome shotgun (WGS) entry which is preliminary data.</text>
</comment>
<evidence type="ECO:0000313" key="2">
    <source>
        <dbReference type="EMBL" id="RXH80860.1"/>
    </source>
</evidence>
<keyword evidence="3" id="KW-1185">Reference proteome</keyword>